<evidence type="ECO:0000259" key="1">
    <source>
        <dbReference type="Pfam" id="PF07883"/>
    </source>
</evidence>
<feature type="domain" description="Cupin type-2" evidence="1">
    <location>
        <begin position="55"/>
        <end position="123"/>
    </location>
</feature>
<organism evidence="2 3">
    <name type="scientific">Methylovirgula ligni</name>
    <dbReference type="NCBI Taxonomy" id="569860"/>
    <lineage>
        <taxon>Bacteria</taxon>
        <taxon>Pseudomonadati</taxon>
        <taxon>Pseudomonadota</taxon>
        <taxon>Alphaproteobacteria</taxon>
        <taxon>Hyphomicrobiales</taxon>
        <taxon>Beijerinckiaceae</taxon>
        <taxon>Methylovirgula</taxon>
    </lineage>
</organism>
<dbReference type="Gene3D" id="2.60.120.10">
    <property type="entry name" value="Jelly Rolls"/>
    <property type="match status" value="1"/>
</dbReference>
<reference evidence="2 3" key="1">
    <citation type="submission" date="2018-08" db="EMBL/GenBank/DDBJ databases">
        <title>Genomic Encyclopedia of Type Strains, Phase IV (KMG-IV): sequencing the most valuable type-strain genomes for metagenomic binning, comparative biology and taxonomic classification.</title>
        <authorList>
            <person name="Goeker M."/>
        </authorList>
    </citation>
    <scope>NUCLEOTIDE SEQUENCE [LARGE SCALE GENOMIC DNA]</scope>
    <source>
        <strain evidence="2 3">BW863</strain>
    </source>
</reference>
<dbReference type="InterPro" id="IPR013096">
    <property type="entry name" value="Cupin_2"/>
</dbReference>
<gene>
    <name evidence="2" type="ORF">DES32_2106</name>
</gene>
<sequence>MTGALLVVLSSPSHLRAADKPPAVVVTPLLTTVTTASGQPIILPRGRARLIVSTYVIAPGARLPVHRHLYPRYAYVLDGQLRVTEIKTHRKFDYKKGDFVAEMIGAEHFGENTGDIPLRLLVIDLVPKNVSNNSRP</sequence>
<keyword evidence="2" id="KW-0223">Dioxygenase</keyword>
<dbReference type="AlphaFoldDB" id="A0A3D9YYV7"/>
<dbReference type="InterPro" id="IPR011051">
    <property type="entry name" value="RmlC_Cupin_sf"/>
</dbReference>
<dbReference type="GO" id="GO:0051213">
    <property type="term" value="F:dioxygenase activity"/>
    <property type="evidence" value="ECO:0007669"/>
    <property type="project" value="UniProtKB-KW"/>
</dbReference>
<dbReference type="EMBL" id="QUMO01000003">
    <property type="protein sequence ID" value="REF86062.1"/>
    <property type="molecule type" value="Genomic_DNA"/>
</dbReference>
<keyword evidence="3" id="KW-1185">Reference proteome</keyword>
<dbReference type="Proteomes" id="UP000256900">
    <property type="component" value="Unassembled WGS sequence"/>
</dbReference>
<dbReference type="InterPro" id="IPR014710">
    <property type="entry name" value="RmlC-like_jellyroll"/>
</dbReference>
<evidence type="ECO:0000313" key="3">
    <source>
        <dbReference type="Proteomes" id="UP000256900"/>
    </source>
</evidence>
<dbReference type="SUPFAM" id="SSF51182">
    <property type="entry name" value="RmlC-like cupins"/>
    <property type="match status" value="1"/>
</dbReference>
<evidence type="ECO:0000313" key="2">
    <source>
        <dbReference type="EMBL" id="REF86062.1"/>
    </source>
</evidence>
<comment type="caution">
    <text evidence="2">The sequence shown here is derived from an EMBL/GenBank/DDBJ whole genome shotgun (WGS) entry which is preliminary data.</text>
</comment>
<accession>A0A3D9YYV7</accession>
<dbReference type="Pfam" id="PF07883">
    <property type="entry name" value="Cupin_2"/>
    <property type="match status" value="1"/>
</dbReference>
<dbReference type="RefSeq" id="WP_245411279.1">
    <property type="nucleotide sequence ID" value="NZ_CP025086.1"/>
</dbReference>
<keyword evidence="2" id="KW-0560">Oxidoreductase</keyword>
<dbReference type="CDD" id="cd02236">
    <property type="entry name" value="cupin_CV2614-like"/>
    <property type="match status" value="1"/>
</dbReference>
<proteinExistence type="predicted"/>
<name>A0A3D9YYV7_9HYPH</name>
<protein>
    <submittedName>
        <fullName evidence="2">Quercetin dioxygenase-like cupin family protein</fullName>
    </submittedName>
</protein>